<evidence type="ECO:0000313" key="2">
    <source>
        <dbReference type="Proteomes" id="UP000822688"/>
    </source>
</evidence>
<dbReference type="AlphaFoldDB" id="A0A8T0GAW9"/>
<gene>
    <name evidence="1" type="ORF">KC19_11G007900</name>
</gene>
<evidence type="ECO:0000313" key="1">
    <source>
        <dbReference type="EMBL" id="KAG0555845.1"/>
    </source>
</evidence>
<comment type="caution">
    <text evidence="1">The sequence shown here is derived from an EMBL/GenBank/DDBJ whole genome shotgun (WGS) entry which is preliminary data.</text>
</comment>
<sequence>MGLLPWGDGVPHSFQDWRHFRIMRLSLSLPLSNGFHSPDLAPPQQTLALLHVFLVAGLPWGCSKGFGIRVDRVVHQL</sequence>
<accession>A0A8T0GAW9</accession>
<keyword evidence="2" id="KW-1185">Reference proteome</keyword>
<protein>
    <submittedName>
        <fullName evidence="1">Uncharacterized protein</fullName>
    </submittedName>
</protein>
<dbReference type="EMBL" id="CM026432">
    <property type="protein sequence ID" value="KAG0555845.1"/>
    <property type="molecule type" value="Genomic_DNA"/>
</dbReference>
<proteinExistence type="predicted"/>
<name>A0A8T0GAW9_CERPU</name>
<dbReference type="Proteomes" id="UP000822688">
    <property type="component" value="Chromosome 11"/>
</dbReference>
<organism evidence="1 2">
    <name type="scientific">Ceratodon purpureus</name>
    <name type="common">Fire moss</name>
    <name type="synonym">Dicranum purpureum</name>
    <dbReference type="NCBI Taxonomy" id="3225"/>
    <lineage>
        <taxon>Eukaryota</taxon>
        <taxon>Viridiplantae</taxon>
        <taxon>Streptophyta</taxon>
        <taxon>Embryophyta</taxon>
        <taxon>Bryophyta</taxon>
        <taxon>Bryophytina</taxon>
        <taxon>Bryopsida</taxon>
        <taxon>Dicranidae</taxon>
        <taxon>Pseudoditrichales</taxon>
        <taxon>Ditrichaceae</taxon>
        <taxon>Ceratodon</taxon>
    </lineage>
</organism>
<reference evidence="1 2" key="1">
    <citation type="submission" date="2020-06" db="EMBL/GenBank/DDBJ databases">
        <title>WGS assembly of Ceratodon purpureus strain R40.</title>
        <authorList>
            <person name="Carey S.B."/>
            <person name="Jenkins J."/>
            <person name="Shu S."/>
            <person name="Lovell J.T."/>
            <person name="Sreedasyam A."/>
            <person name="Maumus F."/>
            <person name="Tiley G.P."/>
            <person name="Fernandez-Pozo N."/>
            <person name="Barry K."/>
            <person name="Chen C."/>
            <person name="Wang M."/>
            <person name="Lipzen A."/>
            <person name="Daum C."/>
            <person name="Saski C.A."/>
            <person name="Payton A.C."/>
            <person name="Mcbreen J.C."/>
            <person name="Conrad R.E."/>
            <person name="Kollar L.M."/>
            <person name="Olsson S."/>
            <person name="Huttunen S."/>
            <person name="Landis J.B."/>
            <person name="Wickett N.J."/>
            <person name="Johnson M.G."/>
            <person name="Rensing S.A."/>
            <person name="Grimwood J."/>
            <person name="Schmutz J."/>
            <person name="Mcdaniel S.F."/>
        </authorList>
    </citation>
    <scope>NUCLEOTIDE SEQUENCE [LARGE SCALE GENOMIC DNA]</scope>
    <source>
        <strain evidence="1 2">R40</strain>
    </source>
</reference>
<feature type="non-terminal residue" evidence="1">
    <location>
        <position position="77"/>
    </location>
</feature>